<accession>A0ABM7RJ98</accession>
<dbReference type="EMBL" id="AP024702">
    <property type="protein sequence ID" value="BCX47092.1"/>
    <property type="molecule type" value="Genomic_DNA"/>
</dbReference>
<protein>
    <submittedName>
        <fullName evidence="2">Uncharacterized protein</fullName>
    </submittedName>
</protein>
<sequence length="454" mass="51571">MSEFNPYQVPEAGGPPSQVTGGLWQVSQGCLLFRDGARLPEIDLYTGRADIPLMPASAEFLVLGSRGAQLLIRMLVMFLVVGAFVYFGPSLEVSLPVLWLVLIVVLMAIRVVRARKALRARLNWHVGSEDEKRRRNITAWGRRGFWLGFGLFAATFVLELREWSTLGLLAFVAGLVALSVTQRRVLQLRCERVRDGWFELRGVPAAALQVLAARQSEEVREWMDRSGETRERKVFKTYLYRFSLRTLLGDQIWNPLALLTMLILKLRRSRLLVRDCFASSEAEDLGSSGWMPSLRAKWDELQGVPDFEGWRLLLARNLGSPIGDLRTQWFTLVSPDERHSLVVGVVTVANLQASKEILETTFRAWTSSGLQIVTSNTLLQRPLPEHYRVRRVRGSLTQVLTSHLARLEGLDLLPAAFPEGWEERMEEEIRERHDLLEAAGYYGPTRTEEVPVRH</sequence>
<feature type="transmembrane region" description="Helical" evidence="1">
    <location>
        <begin position="70"/>
        <end position="87"/>
    </location>
</feature>
<dbReference type="RefSeq" id="WP_338689114.1">
    <property type="nucleotide sequence ID" value="NZ_AP024702.1"/>
</dbReference>
<reference evidence="2 3" key="1">
    <citation type="submission" date="2021-06" db="EMBL/GenBank/DDBJ databases">
        <title>Complete genome of Haloferula helveola possessing various polysaccharide degrading enzymes.</title>
        <authorList>
            <person name="Takami H."/>
            <person name="Huang C."/>
            <person name="Hamasaki K."/>
        </authorList>
    </citation>
    <scope>NUCLEOTIDE SEQUENCE [LARGE SCALE GENOMIC DNA]</scope>
    <source>
        <strain evidence="2 3">CN-1</strain>
    </source>
</reference>
<gene>
    <name evidence="2" type="ORF">HAHE_10000</name>
</gene>
<name>A0ABM7RJ98_9BACT</name>
<evidence type="ECO:0000313" key="3">
    <source>
        <dbReference type="Proteomes" id="UP001374893"/>
    </source>
</evidence>
<keyword evidence="1" id="KW-1133">Transmembrane helix</keyword>
<evidence type="ECO:0000313" key="2">
    <source>
        <dbReference type="EMBL" id="BCX47092.1"/>
    </source>
</evidence>
<keyword evidence="1" id="KW-0812">Transmembrane</keyword>
<feature type="transmembrane region" description="Helical" evidence="1">
    <location>
        <begin position="93"/>
        <end position="112"/>
    </location>
</feature>
<keyword evidence="1" id="KW-0472">Membrane</keyword>
<keyword evidence="3" id="KW-1185">Reference proteome</keyword>
<dbReference type="Proteomes" id="UP001374893">
    <property type="component" value="Chromosome"/>
</dbReference>
<feature type="transmembrane region" description="Helical" evidence="1">
    <location>
        <begin position="140"/>
        <end position="157"/>
    </location>
</feature>
<organism evidence="2 3">
    <name type="scientific">Haloferula helveola</name>
    <dbReference type="NCBI Taxonomy" id="490095"/>
    <lineage>
        <taxon>Bacteria</taxon>
        <taxon>Pseudomonadati</taxon>
        <taxon>Verrucomicrobiota</taxon>
        <taxon>Verrucomicrobiia</taxon>
        <taxon>Verrucomicrobiales</taxon>
        <taxon>Verrucomicrobiaceae</taxon>
        <taxon>Haloferula</taxon>
    </lineage>
</organism>
<feature type="transmembrane region" description="Helical" evidence="1">
    <location>
        <begin position="163"/>
        <end position="181"/>
    </location>
</feature>
<proteinExistence type="predicted"/>
<evidence type="ECO:0000256" key="1">
    <source>
        <dbReference type="SAM" id="Phobius"/>
    </source>
</evidence>